<accession>A0A016VEH7</accession>
<dbReference type="EMBL" id="JARK01001348">
    <property type="protein sequence ID" value="EYC25123.1"/>
    <property type="molecule type" value="Genomic_DNA"/>
</dbReference>
<proteinExistence type="predicted"/>
<organism evidence="1 2">
    <name type="scientific">Ancylostoma ceylanicum</name>
    <dbReference type="NCBI Taxonomy" id="53326"/>
    <lineage>
        <taxon>Eukaryota</taxon>
        <taxon>Metazoa</taxon>
        <taxon>Ecdysozoa</taxon>
        <taxon>Nematoda</taxon>
        <taxon>Chromadorea</taxon>
        <taxon>Rhabditida</taxon>
        <taxon>Rhabditina</taxon>
        <taxon>Rhabditomorpha</taxon>
        <taxon>Strongyloidea</taxon>
        <taxon>Ancylostomatidae</taxon>
        <taxon>Ancylostomatinae</taxon>
        <taxon>Ancylostoma</taxon>
    </lineage>
</organism>
<evidence type="ECO:0000313" key="2">
    <source>
        <dbReference type="Proteomes" id="UP000024635"/>
    </source>
</evidence>
<reference evidence="2" key="1">
    <citation type="journal article" date="2015" name="Nat. Genet.">
        <title>The genome and transcriptome of the zoonotic hookworm Ancylostoma ceylanicum identify infection-specific gene families.</title>
        <authorList>
            <person name="Schwarz E.M."/>
            <person name="Hu Y."/>
            <person name="Antoshechkin I."/>
            <person name="Miller M.M."/>
            <person name="Sternberg P.W."/>
            <person name="Aroian R.V."/>
        </authorList>
    </citation>
    <scope>NUCLEOTIDE SEQUENCE</scope>
    <source>
        <strain evidence="2">HY135</strain>
    </source>
</reference>
<name>A0A016VEH7_9BILA</name>
<gene>
    <name evidence="1" type="primary">Acey_s0012.g1714</name>
    <name evidence="1" type="ORF">Y032_0012g1714</name>
</gene>
<comment type="caution">
    <text evidence="1">The sequence shown here is derived from an EMBL/GenBank/DDBJ whole genome shotgun (WGS) entry which is preliminary data.</text>
</comment>
<dbReference type="Proteomes" id="UP000024635">
    <property type="component" value="Unassembled WGS sequence"/>
</dbReference>
<sequence length="89" mass="10705">MYAAPERTRKCYTSTLSATVNQSEERTEEEQPKWVRRNGHIHIQRLYDDQMKTNGWRTPNDELIKANQFVFYSYELRELFLFLSRGDQA</sequence>
<protein>
    <submittedName>
        <fullName evidence="1">Uncharacterized protein</fullName>
    </submittedName>
</protein>
<evidence type="ECO:0000313" key="1">
    <source>
        <dbReference type="EMBL" id="EYC25123.1"/>
    </source>
</evidence>
<dbReference type="AlphaFoldDB" id="A0A016VEH7"/>
<keyword evidence="2" id="KW-1185">Reference proteome</keyword>